<feature type="signal peptide" evidence="1">
    <location>
        <begin position="1"/>
        <end position="20"/>
    </location>
</feature>
<dbReference type="OrthoDB" id="7862147at2"/>
<sequence>MLRRLPIVAAAAALALTAPLALVRAEVATGQEAGAAGLSDRLALTALVQSLRAGLGATDSATLFLEDWCGRYGLAPAAKIVAKRVPGEVALTDQQRQELEITDAAEPVVYRRVQLVCGDQVLSEADNWYLPNRLTPEINATLTGTDTPFGRAIRPLGPSRRTLSSTVLWQALPEGWERMPAAQLATWAAAAPAPAYDPAASLFENRAIVLRQDGKPISEVRETYKMPLIAFRFR</sequence>
<name>A0A0A0D5U0_9PROT</name>
<protein>
    <submittedName>
        <fullName evidence="2">Uncharacterized protein</fullName>
    </submittedName>
</protein>
<dbReference type="EMBL" id="JANX01000180">
    <property type="protein sequence ID" value="KGM33464.1"/>
    <property type="molecule type" value="Genomic_DNA"/>
</dbReference>
<dbReference type="AlphaFoldDB" id="A0A0A0D5U0"/>
<dbReference type="Proteomes" id="UP000029995">
    <property type="component" value="Unassembled WGS sequence"/>
</dbReference>
<dbReference type="RefSeq" id="WP_034838767.1">
    <property type="nucleotide sequence ID" value="NZ_JANX01000180.1"/>
</dbReference>
<evidence type="ECO:0000313" key="2">
    <source>
        <dbReference type="EMBL" id="KGM33464.1"/>
    </source>
</evidence>
<evidence type="ECO:0000313" key="3">
    <source>
        <dbReference type="Proteomes" id="UP000029995"/>
    </source>
</evidence>
<dbReference type="Gene3D" id="3.40.1410.10">
    <property type="entry name" value="Chorismate lyase-like"/>
    <property type="match status" value="1"/>
</dbReference>
<feature type="chain" id="PRO_5001968251" evidence="1">
    <location>
        <begin position="21"/>
        <end position="234"/>
    </location>
</feature>
<organism evidence="2 3">
    <name type="scientific">Inquilinus limosus MP06</name>
    <dbReference type="NCBI Taxonomy" id="1398085"/>
    <lineage>
        <taxon>Bacteria</taxon>
        <taxon>Pseudomonadati</taxon>
        <taxon>Pseudomonadota</taxon>
        <taxon>Alphaproteobacteria</taxon>
        <taxon>Rhodospirillales</taxon>
        <taxon>Rhodospirillaceae</taxon>
        <taxon>Inquilinus</taxon>
    </lineage>
</organism>
<comment type="caution">
    <text evidence="2">The sequence shown here is derived from an EMBL/GenBank/DDBJ whole genome shotgun (WGS) entry which is preliminary data.</text>
</comment>
<reference evidence="2 3" key="1">
    <citation type="submission" date="2014-01" db="EMBL/GenBank/DDBJ databases">
        <title>Genome sequence determination for a cystic fibrosis isolate, Inquilinus limosus.</title>
        <authorList>
            <person name="Pino M."/>
            <person name="Di Conza J."/>
            <person name="Gutkind G."/>
        </authorList>
    </citation>
    <scope>NUCLEOTIDE SEQUENCE [LARGE SCALE GENOMIC DNA]</scope>
    <source>
        <strain evidence="2 3">MP06</strain>
    </source>
</reference>
<dbReference type="SUPFAM" id="SSF64288">
    <property type="entry name" value="Chorismate lyase-like"/>
    <property type="match status" value="1"/>
</dbReference>
<keyword evidence="1" id="KW-0732">Signal</keyword>
<proteinExistence type="predicted"/>
<dbReference type="InterPro" id="IPR028978">
    <property type="entry name" value="Chorismate_lyase_/UTRA_dom_sf"/>
</dbReference>
<gene>
    <name evidence="2" type="ORF">P409_15615</name>
</gene>
<evidence type="ECO:0000256" key="1">
    <source>
        <dbReference type="SAM" id="SignalP"/>
    </source>
</evidence>
<accession>A0A0A0D5U0</accession>